<evidence type="ECO:0000256" key="1">
    <source>
        <dbReference type="ARBA" id="ARBA00004123"/>
    </source>
</evidence>
<dbReference type="SUPFAM" id="SSF57667">
    <property type="entry name" value="beta-beta-alpha zinc fingers"/>
    <property type="match status" value="1"/>
</dbReference>
<dbReference type="Pfam" id="PF00096">
    <property type="entry name" value="zf-C2H2"/>
    <property type="match status" value="2"/>
</dbReference>
<evidence type="ECO:0000256" key="12">
    <source>
        <dbReference type="ARBA" id="ARBA00031952"/>
    </source>
</evidence>
<keyword evidence="4" id="KW-0479">Metal-binding</keyword>
<evidence type="ECO:0000256" key="7">
    <source>
        <dbReference type="ARBA" id="ARBA00022833"/>
    </source>
</evidence>
<evidence type="ECO:0000256" key="4">
    <source>
        <dbReference type="ARBA" id="ARBA00022723"/>
    </source>
</evidence>
<evidence type="ECO:0000256" key="5">
    <source>
        <dbReference type="ARBA" id="ARBA00022737"/>
    </source>
</evidence>
<evidence type="ECO:0000313" key="16">
    <source>
        <dbReference type="EMBL" id="KAJ2937091.1"/>
    </source>
</evidence>
<name>A0A9W8JJY4_9AGAR</name>
<proteinExistence type="inferred from homology"/>
<evidence type="ECO:0000256" key="6">
    <source>
        <dbReference type="ARBA" id="ARBA00022771"/>
    </source>
</evidence>
<dbReference type="AlphaFoldDB" id="A0A9W8JJY4"/>
<dbReference type="EMBL" id="JANBPK010000001">
    <property type="protein sequence ID" value="KAJ2937091.1"/>
    <property type="molecule type" value="Genomic_DNA"/>
</dbReference>
<evidence type="ECO:0000256" key="11">
    <source>
        <dbReference type="ARBA" id="ARBA00023242"/>
    </source>
</evidence>
<dbReference type="OrthoDB" id="6077919at2759"/>
<keyword evidence="17" id="KW-1185">Reference proteome</keyword>
<feature type="domain" description="C2H2-type" evidence="15">
    <location>
        <begin position="524"/>
        <end position="548"/>
    </location>
</feature>
<dbReference type="Gene3D" id="6.10.280.10">
    <property type="entry name" value="Mediator complex, subunit Med21"/>
    <property type="match status" value="1"/>
</dbReference>
<evidence type="ECO:0000256" key="14">
    <source>
        <dbReference type="SAM" id="MobiDB-lite"/>
    </source>
</evidence>
<feature type="domain" description="C2H2-type" evidence="15">
    <location>
        <begin position="376"/>
        <end position="405"/>
    </location>
</feature>
<dbReference type="Gene3D" id="3.30.160.60">
    <property type="entry name" value="Classic Zinc Finger"/>
    <property type="match status" value="2"/>
</dbReference>
<dbReference type="InterPro" id="IPR013087">
    <property type="entry name" value="Znf_C2H2_type"/>
</dbReference>
<organism evidence="16 17">
    <name type="scientific">Candolleomyces eurysporus</name>
    <dbReference type="NCBI Taxonomy" id="2828524"/>
    <lineage>
        <taxon>Eukaryota</taxon>
        <taxon>Fungi</taxon>
        <taxon>Dikarya</taxon>
        <taxon>Basidiomycota</taxon>
        <taxon>Agaricomycotina</taxon>
        <taxon>Agaricomycetes</taxon>
        <taxon>Agaricomycetidae</taxon>
        <taxon>Agaricales</taxon>
        <taxon>Agaricineae</taxon>
        <taxon>Psathyrellaceae</taxon>
        <taxon>Candolleomyces</taxon>
    </lineage>
</organism>
<comment type="similarity">
    <text evidence="2">Belongs to the Mediator complex subunit 21 family.</text>
</comment>
<feature type="non-terminal residue" evidence="16">
    <location>
        <position position="1"/>
    </location>
</feature>
<feature type="region of interest" description="Disordered" evidence="14">
    <location>
        <begin position="444"/>
        <end position="467"/>
    </location>
</feature>
<keyword evidence="5" id="KW-0677">Repeat</keyword>
<evidence type="ECO:0000256" key="10">
    <source>
        <dbReference type="ARBA" id="ARBA00023163"/>
    </source>
</evidence>
<dbReference type="GO" id="GO:0008270">
    <property type="term" value="F:zinc ion binding"/>
    <property type="evidence" value="ECO:0007669"/>
    <property type="project" value="UniProtKB-KW"/>
</dbReference>
<keyword evidence="11" id="KW-0539">Nucleus</keyword>
<dbReference type="InterPro" id="IPR036236">
    <property type="entry name" value="Znf_C2H2_sf"/>
</dbReference>
<dbReference type="Pfam" id="PF12874">
    <property type="entry name" value="zf-met"/>
    <property type="match status" value="1"/>
</dbReference>
<dbReference type="SMART" id="SM00355">
    <property type="entry name" value="ZnF_C2H2"/>
    <property type="match status" value="7"/>
</dbReference>
<dbReference type="InterPro" id="IPR037212">
    <property type="entry name" value="Med7/Med21-like"/>
</dbReference>
<accession>A0A9W8JJY4</accession>
<dbReference type="InterPro" id="IPR050888">
    <property type="entry name" value="ZnF_C2H2-type_TF"/>
</dbReference>
<evidence type="ECO:0000256" key="13">
    <source>
        <dbReference type="PROSITE-ProRule" id="PRU00042"/>
    </source>
</evidence>
<dbReference type="SUPFAM" id="SSF140718">
    <property type="entry name" value="Mediator hinge subcomplex-like"/>
    <property type="match status" value="1"/>
</dbReference>
<evidence type="ECO:0000256" key="9">
    <source>
        <dbReference type="ARBA" id="ARBA00023159"/>
    </source>
</evidence>
<keyword evidence="6 13" id="KW-0863">Zinc-finger</keyword>
<evidence type="ECO:0000256" key="3">
    <source>
        <dbReference type="ARBA" id="ARBA00019691"/>
    </source>
</evidence>
<dbReference type="GO" id="GO:0016592">
    <property type="term" value="C:mediator complex"/>
    <property type="evidence" value="ECO:0007669"/>
    <property type="project" value="InterPro"/>
</dbReference>
<evidence type="ECO:0000256" key="8">
    <source>
        <dbReference type="ARBA" id="ARBA00023015"/>
    </source>
</evidence>
<comment type="caution">
    <text evidence="16">The sequence shown here is derived from an EMBL/GenBank/DDBJ whole genome shotgun (WGS) entry which is preliminary data.</text>
</comment>
<keyword evidence="10" id="KW-0804">Transcription</keyword>
<dbReference type="Proteomes" id="UP001140091">
    <property type="component" value="Unassembled WGS sequence"/>
</dbReference>
<keyword evidence="7" id="KW-0862">Zinc</keyword>
<dbReference type="PROSITE" id="PS00028">
    <property type="entry name" value="ZINC_FINGER_C2H2_1"/>
    <property type="match status" value="2"/>
</dbReference>
<feature type="compositionally biased region" description="Low complexity" evidence="14">
    <location>
        <begin position="449"/>
        <end position="465"/>
    </location>
</feature>
<protein>
    <recommendedName>
        <fullName evidence="3">Mediator of RNA polymerase II transcription subunit 21</fullName>
    </recommendedName>
    <alternativeName>
        <fullName evidence="12">Mediator complex subunit 21</fullName>
    </alternativeName>
</protein>
<reference evidence="16" key="1">
    <citation type="submission" date="2022-06" db="EMBL/GenBank/DDBJ databases">
        <title>Genome Sequence of Candolleomyces eurysporus.</title>
        <authorList>
            <person name="Buettner E."/>
        </authorList>
    </citation>
    <scope>NUCLEOTIDE SEQUENCE</scope>
    <source>
        <strain evidence="16">VTCC 930004</strain>
    </source>
</reference>
<dbReference type="PANTHER" id="PTHR24406">
    <property type="entry name" value="TRANSCRIPTIONAL REPRESSOR CTCFL-RELATED"/>
    <property type="match status" value="1"/>
</dbReference>
<evidence type="ECO:0000313" key="17">
    <source>
        <dbReference type="Proteomes" id="UP001140091"/>
    </source>
</evidence>
<keyword evidence="8" id="KW-0805">Transcription regulation</keyword>
<sequence>MSGSTRLNYELFHKMCGEKAMERVVMATTHWDSIIPTSGEDREHELRGFWKDILSEGAVIRRIQDPSADTHRIIDHILRIHATQVAIQIQEELVDMDKRIPRTEAGKHLRCTLKEYLQMENALDVDETDTEAQRNREERVADAQEQLKQMDIPILDRIKDRLFRSRRPSPSCDDCERVFWSEQAIQSHCYAKGHTFTTWVCDPCNKSFTSEHGYEQHLANSAAHRNSYCAPCGRYFKNESAYEQRAAVLIARLIVLSVIGILKTSTLTTSIVKIAPLIKALIAHSVTGTSSMSRLMNRHFKDESAYEQHCANSAAHRAVYCDLCDVQFDDEDEFDEHCKYDAAHRTCNICNAVCATVERYEKHMAKVHGGSHQHPIDCNFCDKCFKTPSAFAQHVESGVHGVSRHQVTKAVQMLRVVPQITLTPTFEFGSTSRIEQFEPGAQRHAEFVSGGSPSESSESLNSPTESVDDFEDVVDGALTQGPVETSVEPGPPLGPREMRVAIPSSIIYPNTYVSDDFINLGIPYACPICLKTFRTVFALTAHMNSPVHDPDGFLCPKCNKQFVVVSALIQHLESGCCNLASPGEIFSRFARLTARFSRLLTAPEIPVTKSRNPEKYDTPDVFEANKREMVTDLVTKAKQIEYLINSLPEPEPEEIQALRLKALEDEMTIANEEYIRAVSRAKDLHSQISEVLKTMLDQEESDVLQPA</sequence>
<comment type="subcellular location">
    <subcellularLocation>
        <location evidence="1">Nucleus</location>
    </subcellularLocation>
</comment>
<gene>
    <name evidence="16" type="ORF">H1R20_g12</name>
</gene>
<evidence type="ECO:0000259" key="15">
    <source>
        <dbReference type="PROSITE" id="PS50157"/>
    </source>
</evidence>
<dbReference type="PROSITE" id="PS50157">
    <property type="entry name" value="ZINC_FINGER_C2H2_2"/>
    <property type="match status" value="2"/>
</dbReference>
<evidence type="ECO:0000256" key="2">
    <source>
        <dbReference type="ARBA" id="ARBA00005770"/>
    </source>
</evidence>
<keyword evidence="9" id="KW-0010">Activator</keyword>
<dbReference type="Pfam" id="PF11221">
    <property type="entry name" value="Med21"/>
    <property type="match status" value="1"/>
</dbReference>
<dbReference type="InterPro" id="IPR021384">
    <property type="entry name" value="Mediator_Med21"/>
</dbReference>